<evidence type="ECO:0000313" key="4">
    <source>
        <dbReference type="EMBL" id="PRQ56450.1"/>
    </source>
</evidence>
<reference evidence="4 5" key="1">
    <citation type="journal article" date="2018" name="Nat. Genet.">
        <title>The Rosa genome provides new insights in the design of modern roses.</title>
        <authorList>
            <person name="Bendahmane M."/>
        </authorList>
    </citation>
    <scope>NUCLEOTIDE SEQUENCE [LARGE SCALE GENOMIC DNA]</scope>
    <source>
        <strain evidence="5">cv. Old Blush</strain>
    </source>
</reference>
<dbReference type="InterPro" id="IPR027417">
    <property type="entry name" value="P-loop_NTPase"/>
</dbReference>
<evidence type="ECO:0000313" key="5">
    <source>
        <dbReference type="Proteomes" id="UP000238479"/>
    </source>
</evidence>
<dbReference type="Proteomes" id="UP000238479">
    <property type="component" value="Chromosome 1"/>
</dbReference>
<dbReference type="GO" id="GO:0016887">
    <property type="term" value="F:ATP hydrolysis activity"/>
    <property type="evidence" value="ECO:0007669"/>
    <property type="project" value="InterPro"/>
</dbReference>
<dbReference type="Pfam" id="PF00005">
    <property type="entry name" value="ABC_tran"/>
    <property type="match status" value="1"/>
</dbReference>
<organism evidence="4 5">
    <name type="scientific">Rosa chinensis</name>
    <name type="common">China rose</name>
    <dbReference type="NCBI Taxonomy" id="74649"/>
    <lineage>
        <taxon>Eukaryota</taxon>
        <taxon>Viridiplantae</taxon>
        <taxon>Streptophyta</taxon>
        <taxon>Embryophyta</taxon>
        <taxon>Tracheophyta</taxon>
        <taxon>Spermatophyta</taxon>
        <taxon>Magnoliopsida</taxon>
        <taxon>eudicotyledons</taxon>
        <taxon>Gunneridae</taxon>
        <taxon>Pentapetalae</taxon>
        <taxon>rosids</taxon>
        <taxon>fabids</taxon>
        <taxon>Rosales</taxon>
        <taxon>Rosaceae</taxon>
        <taxon>Rosoideae</taxon>
        <taxon>Rosoideae incertae sedis</taxon>
        <taxon>Rosa</taxon>
    </lineage>
</organism>
<keyword evidence="4" id="KW-0378">Hydrolase</keyword>
<keyword evidence="5" id="KW-1185">Reference proteome</keyword>
<evidence type="ECO:0000256" key="2">
    <source>
        <dbReference type="ARBA" id="ARBA00022448"/>
    </source>
</evidence>
<evidence type="ECO:0000256" key="1">
    <source>
        <dbReference type="ARBA" id="ARBA00005814"/>
    </source>
</evidence>
<accession>A0A2P6SCP5</accession>
<proteinExistence type="inferred from homology"/>
<dbReference type="InterPro" id="IPR003439">
    <property type="entry name" value="ABC_transporter-like_ATP-bd"/>
</dbReference>
<dbReference type="InterPro" id="IPR052215">
    <property type="entry name" value="Plant_ABCG"/>
</dbReference>
<dbReference type="Gene3D" id="3.40.50.300">
    <property type="entry name" value="P-loop containing nucleotide triphosphate hydrolases"/>
    <property type="match status" value="1"/>
</dbReference>
<sequence>MTKQEKNEVVEESLTKMGLQDCAETHIGNWHLRGISNGEKRRLGICIEILTQPHVLLLDEPTSGLDSASSFFVIWALRNIAQDGRIVICSVHQPMIWFS</sequence>
<comment type="similarity">
    <text evidence="1">Belongs to the ABC transporter superfamily. ABCG family. Eye pigment precursor importer (TC 3.A.1.204) subfamily.</text>
</comment>
<name>A0A2P6SCP5_ROSCH</name>
<keyword evidence="2" id="KW-0813">Transport</keyword>
<feature type="domain" description="ABC transporter" evidence="3">
    <location>
        <begin position="5"/>
        <end position="63"/>
    </location>
</feature>
<dbReference type="OMA" id="RLGICIE"/>
<dbReference type="PANTHER" id="PTHR48042:SF8">
    <property type="entry name" value="ABC-2 TYPE TRANSPORTER TRANSMEMBRANE DOMAIN-CONTAINING PROTEIN"/>
    <property type="match status" value="1"/>
</dbReference>
<protein>
    <submittedName>
        <fullName evidence="4">Putative polar-amino-acid-transporting ATPase</fullName>
        <ecNumber evidence="4">3.6.3.21</ecNumber>
    </submittedName>
</protein>
<dbReference type="EMBL" id="PDCK01000039">
    <property type="protein sequence ID" value="PRQ56450.1"/>
    <property type="molecule type" value="Genomic_DNA"/>
</dbReference>
<dbReference type="PANTHER" id="PTHR48042">
    <property type="entry name" value="ABC TRANSPORTER G FAMILY MEMBER 11"/>
    <property type="match status" value="1"/>
</dbReference>
<comment type="caution">
    <text evidence="4">The sequence shown here is derived from an EMBL/GenBank/DDBJ whole genome shotgun (WGS) entry which is preliminary data.</text>
</comment>
<evidence type="ECO:0000259" key="3">
    <source>
        <dbReference type="Pfam" id="PF00005"/>
    </source>
</evidence>
<dbReference type="Gramene" id="PRQ56450">
    <property type="protein sequence ID" value="PRQ56450"/>
    <property type="gene ID" value="RchiOBHm_Chr1g0336561"/>
</dbReference>
<dbReference type="GO" id="GO:0005524">
    <property type="term" value="F:ATP binding"/>
    <property type="evidence" value="ECO:0007669"/>
    <property type="project" value="InterPro"/>
</dbReference>
<dbReference type="AlphaFoldDB" id="A0A2P6SCP5"/>
<dbReference type="EC" id="3.6.3.21" evidence="4"/>
<gene>
    <name evidence="4" type="ORF">RchiOBHm_Chr1g0336561</name>
</gene>
<dbReference type="SUPFAM" id="SSF52540">
    <property type="entry name" value="P-loop containing nucleoside triphosphate hydrolases"/>
    <property type="match status" value="1"/>
</dbReference>